<sequence>MNNNDSLFKKNGVSFLLPFIMITTCFAMWGFANDVTNPMVASFGKIFQISKFESSFVQVAFYLGYFVMAFPAALFIQRYSFKSGVLLGLTLYAVGALAFIPAKMSGMFIAFLPAYFIMTCGLSFLETSCNPYIYSMGSDDTATRRLNFAQAFNPLGAITGAWIALTYVSASLHPADSKTRGNLMNSVPEQFEAIKTHDLDILVQPYLYVGIVVLLLLLIIWRTTMPKAGDTGKSKSLWLAIKQLAHESNYRKGVIAQFFYVGAQTVCWSYIMYYGHHVFHELEGMSEQVAQQITTYYYLSALVLFAIGRFVCTYFMRFIKPGKLLALLALAALMCLAGVIFVDGRIGLWCLVAVSGCMSLMFPTIYGIALRGLKDNVKFGGAGLVMSILGGSVIPPVQAAIIDIHSEVLGLSSINASFIVPVVCFCVVTWYGLSTNEKV</sequence>
<dbReference type="PANTHER" id="PTHR43702:SF11">
    <property type="entry name" value="L-FUCOSE-PROTON SYMPORTER"/>
    <property type="match status" value="1"/>
</dbReference>
<evidence type="ECO:0000313" key="8">
    <source>
        <dbReference type="Proteomes" id="UP000016023"/>
    </source>
</evidence>
<dbReference type="AlphaFoldDB" id="H1PZI2"/>
<feature type="transmembrane region" description="Helical" evidence="6">
    <location>
        <begin position="414"/>
        <end position="433"/>
    </location>
</feature>
<dbReference type="GO" id="GO:0015535">
    <property type="term" value="F:fucose:proton symporter activity"/>
    <property type="evidence" value="ECO:0007669"/>
    <property type="project" value="InterPro"/>
</dbReference>
<evidence type="ECO:0000256" key="1">
    <source>
        <dbReference type="ARBA" id="ARBA00004429"/>
    </source>
</evidence>
<evidence type="ECO:0000256" key="3">
    <source>
        <dbReference type="ARBA" id="ARBA00022692"/>
    </source>
</evidence>
<dbReference type="CDD" id="cd17394">
    <property type="entry name" value="MFS_FucP_like"/>
    <property type="match status" value="1"/>
</dbReference>
<dbReference type="InterPro" id="IPR050375">
    <property type="entry name" value="MFS_TsgA-like"/>
</dbReference>
<keyword evidence="2" id="KW-1003">Cell membrane</keyword>
<feature type="transmembrane region" description="Helical" evidence="6">
    <location>
        <begin position="56"/>
        <end position="76"/>
    </location>
</feature>
<gene>
    <name evidence="7" type="ORF">HMPREF9140_00070</name>
</gene>
<dbReference type="Proteomes" id="UP000016023">
    <property type="component" value="Unassembled WGS sequence"/>
</dbReference>
<feature type="transmembrane region" description="Helical" evidence="6">
    <location>
        <begin position="346"/>
        <end position="369"/>
    </location>
</feature>
<evidence type="ECO:0000256" key="5">
    <source>
        <dbReference type="ARBA" id="ARBA00023136"/>
    </source>
</evidence>
<dbReference type="NCBIfam" id="TIGR00885">
    <property type="entry name" value="fucP"/>
    <property type="match status" value="1"/>
</dbReference>
<keyword evidence="5 6" id="KW-0472">Membrane</keyword>
<keyword evidence="4 6" id="KW-1133">Transmembrane helix</keyword>
<keyword evidence="3 6" id="KW-0812">Transmembrane</keyword>
<evidence type="ECO:0000313" key="7">
    <source>
        <dbReference type="EMBL" id="EHO75027.1"/>
    </source>
</evidence>
<dbReference type="InterPro" id="IPR011701">
    <property type="entry name" value="MFS"/>
</dbReference>
<feature type="transmembrane region" description="Helical" evidence="6">
    <location>
        <begin position="381"/>
        <end position="402"/>
    </location>
</feature>
<feature type="transmembrane region" description="Helical" evidence="6">
    <location>
        <begin position="12"/>
        <end position="32"/>
    </location>
</feature>
<dbReference type="HOGENOM" id="CLU_028452_0_1_10"/>
<comment type="caution">
    <text evidence="7">The sequence shown here is derived from an EMBL/GenBank/DDBJ whole genome shotgun (WGS) entry which is preliminary data.</text>
</comment>
<dbReference type="Pfam" id="PF07690">
    <property type="entry name" value="MFS_1"/>
    <property type="match status" value="1"/>
</dbReference>
<dbReference type="PATRIC" id="fig|883158.3.peg.75"/>
<accession>H1PZI2</accession>
<name>H1PZI2_9BACT</name>
<dbReference type="InterPro" id="IPR005275">
    <property type="entry name" value="Lfuc_symporter_FucP"/>
</dbReference>
<organism evidence="7 8">
    <name type="scientific">Prevotella micans F0438</name>
    <dbReference type="NCBI Taxonomy" id="883158"/>
    <lineage>
        <taxon>Bacteria</taxon>
        <taxon>Pseudomonadati</taxon>
        <taxon>Bacteroidota</taxon>
        <taxon>Bacteroidia</taxon>
        <taxon>Bacteroidales</taxon>
        <taxon>Prevotellaceae</taxon>
        <taxon>Prevotella</taxon>
    </lineage>
</organism>
<proteinExistence type="predicted"/>
<feature type="transmembrane region" description="Helical" evidence="6">
    <location>
        <begin position="83"/>
        <end position="100"/>
    </location>
</feature>
<dbReference type="eggNOG" id="COG0738">
    <property type="taxonomic scope" value="Bacteria"/>
</dbReference>
<dbReference type="InterPro" id="IPR036259">
    <property type="entry name" value="MFS_trans_sf"/>
</dbReference>
<feature type="transmembrane region" description="Helical" evidence="6">
    <location>
        <begin position="106"/>
        <end position="125"/>
    </location>
</feature>
<protein>
    <submittedName>
        <fullName evidence="7">L-fucose:H+ symporter permease</fullName>
    </submittedName>
</protein>
<dbReference type="STRING" id="883158.HMPREF9140_00070"/>
<dbReference type="GO" id="GO:0005886">
    <property type="term" value="C:plasma membrane"/>
    <property type="evidence" value="ECO:0007669"/>
    <property type="project" value="UniProtKB-SubCell"/>
</dbReference>
<feature type="transmembrane region" description="Helical" evidence="6">
    <location>
        <begin position="206"/>
        <end position="225"/>
    </location>
</feature>
<dbReference type="Gene3D" id="1.20.1250.20">
    <property type="entry name" value="MFS general substrate transporter like domains"/>
    <property type="match status" value="2"/>
</dbReference>
<evidence type="ECO:0000256" key="2">
    <source>
        <dbReference type="ARBA" id="ARBA00022475"/>
    </source>
</evidence>
<dbReference type="PANTHER" id="PTHR43702">
    <property type="entry name" value="L-FUCOSE-PROTON SYMPORTER"/>
    <property type="match status" value="1"/>
</dbReference>
<feature type="transmembrane region" description="Helical" evidence="6">
    <location>
        <begin position="254"/>
        <end position="275"/>
    </location>
</feature>
<evidence type="ECO:0000256" key="4">
    <source>
        <dbReference type="ARBA" id="ARBA00022989"/>
    </source>
</evidence>
<feature type="transmembrane region" description="Helical" evidence="6">
    <location>
        <begin position="146"/>
        <end position="168"/>
    </location>
</feature>
<dbReference type="SUPFAM" id="SSF103473">
    <property type="entry name" value="MFS general substrate transporter"/>
    <property type="match status" value="1"/>
</dbReference>
<feature type="transmembrane region" description="Helical" evidence="6">
    <location>
        <begin position="295"/>
        <end position="312"/>
    </location>
</feature>
<feature type="transmembrane region" description="Helical" evidence="6">
    <location>
        <begin position="324"/>
        <end position="340"/>
    </location>
</feature>
<dbReference type="EMBL" id="AGWK01000001">
    <property type="protein sequence ID" value="EHO75027.1"/>
    <property type="molecule type" value="Genomic_DNA"/>
</dbReference>
<comment type="subcellular location">
    <subcellularLocation>
        <location evidence="1">Cell inner membrane</location>
        <topology evidence="1">Multi-pass membrane protein</topology>
    </subcellularLocation>
</comment>
<keyword evidence="8" id="KW-1185">Reference proteome</keyword>
<dbReference type="RefSeq" id="WP_006950935.1">
    <property type="nucleotide sequence ID" value="NZ_JH594521.1"/>
</dbReference>
<evidence type="ECO:0000256" key="6">
    <source>
        <dbReference type="SAM" id="Phobius"/>
    </source>
</evidence>
<reference evidence="7 8" key="1">
    <citation type="submission" date="2011-12" db="EMBL/GenBank/DDBJ databases">
        <title>The Genome Sequence of Prevotella micans F0438.</title>
        <authorList>
            <consortium name="The Broad Institute Genome Sequencing Platform"/>
            <person name="Earl A."/>
            <person name="Ward D."/>
            <person name="Feldgarden M."/>
            <person name="Gevers D."/>
            <person name="Izard J."/>
            <person name="Baranova O.V."/>
            <person name="Blanton J.M."/>
            <person name="Wade W.G."/>
            <person name="Dewhirst F.E."/>
            <person name="Young S.K."/>
            <person name="Zeng Q."/>
            <person name="Gargeya S."/>
            <person name="Fitzgerald M."/>
            <person name="Haas B."/>
            <person name="Abouelleil A."/>
            <person name="Alvarado L."/>
            <person name="Arachchi H.M."/>
            <person name="Berlin A."/>
            <person name="Chapman S.B."/>
            <person name="Gearin G."/>
            <person name="Goldberg J."/>
            <person name="Griggs A."/>
            <person name="Gujja S."/>
            <person name="Hansen M."/>
            <person name="Heiman D."/>
            <person name="Howarth C."/>
            <person name="Larimer J."/>
            <person name="Lui A."/>
            <person name="MacDonald P.J.P."/>
            <person name="McCowen C."/>
            <person name="Montmayeur A."/>
            <person name="Murphy C."/>
            <person name="Neiman D."/>
            <person name="Pearson M."/>
            <person name="Priest M."/>
            <person name="Roberts A."/>
            <person name="Saif S."/>
            <person name="Shea T."/>
            <person name="Sisk P."/>
            <person name="Stolte C."/>
            <person name="Sykes S."/>
            <person name="Wortman J."/>
            <person name="Nusbaum C."/>
            <person name="Birren B."/>
        </authorList>
    </citation>
    <scope>NUCLEOTIDE SEQUENCE [LARGE SCALE GENOMIC DNA]</scope>
    <source>
        <strain evidence="7 8">F0438</strain>
    </source>
</reference>